<reference evidence="1" key="1">
    <citation type="submission" date="2014-09" db="EMBL/GenBank/DDBJ databases">
        <authorList>
            <person name="Magalhaes I.L.F."/>
            <person name="Oliveira U."/>
            <person name="Santos F.R."/>
            <person name="Vidigal T.H.D.A."/>
            <person name="Brescovit A.D."/>
            <person name="Santos A.J."/>
        </authorList>
    </citation>
    <scope>NUCLEOTIDE SEQUENCE</scope>
    <source>
        <tissue evidence="1">Shoot tissue taken approximately 20 cm above the soil surface</tissue>
    </source>
</reference>
<proteinExistence type="predicted"/>
<accession>A0A0A9HPN2</accession>
<dbReference type="EMBL" id="GBRH01160092">
    <property type="protein sequence ID" value="JAE37804.1"/>
    <property type="molecule type" value="Transcribed_RNA"/>
</dbReference>
<dbReference type="AlphaFoldDB" id="A0A0A9HPN2"/>
<name>A0A0A9HPN2_ARUDO</name>
<sequence length="48" mass="5837">MASQLNWRSQGEWWDCKIWGFFPFGARNYNLIVQYFMGNDQHIEASHR</sequence>
<evidence type="ECO:0000313" key="1">
    <source>
        <dbReference type="EMBL" id="JAE37804.1"/>
    </source>
</evidence>
<protein>
    <submittedName>
        <fullName evidence="1">Uncharacterized protein</fullName>
    </submittedName>
</protein>
<organism evidence="1">
    <name type="scientific">Arundo donax</name>
    <name type="common">Giant reed</name>
    <name type="synonym">Donax arundinaceus</name>
    <dbReference type="NCBI Taxonomy" id="35708"/>
    <lineage>
        <taxon>Eukaryota</taxon>
        <taxon>Viridiplantae</taxon>
        <taxon>Streptophyta</taxon>
        <taxon>Embryophyta</taxon>
        <taxon>Tracheophyta</taxon>
        <taxon>Spermatophyta</taxon>
        <taxon>Magnoliopsida</taxon>
        <taxon>Liliopsida</taxon>
        <taxon>Poales</taxon>
        <taxon>Poaceae</taxon>
        <taxon>PACMAD clade</taxon>
        <taxon>Arundinoideae</taxon>
        <taxon>Arundineae</taxon>
        <taxon>Arundo</taxon>
    </lineage>
</organism>
<reference evidence="1" key="2">
    <citation type="journal article" date="2015" name="Data Brief">
        <title>Shoot transcriptome of the giant reed, Arundo donax.</title>
        <authorList>
            <person name="Barrero R.A."/>
            <person name="Guerrero F.D."/>
            <person name="Moolhuijzen P."/>
            <person name="Goolsby J.A."/>
            <person name="Tidwell J."/>
            <person name="Bellgard S.E."/>
            <person name="Bellgard M.I."/>
        </authorList>
    </citation>
    <scope>NUCLEOTIDE SEQUENCE</scope>
    <source>
        <tissue evidence="1">Shoot tissue taken approximately 20 cm above the soil surface</tissue>
    </source>
</reference>